<gene>
    <name evidence="5" type="ORF">PVAND_006529</name>
</gene>
<comment type="similarity">
    <text evidence="1">Belongs to the N-acetylmuramoyl-L-alanine amidase 2 family.</text>
</comment>
<evidence type="ECO:0000256" key="3">
    <source>
        <dbReference type="ARBA" id="ARBA00022859"/>
    </source>
</evidence>
<evidence type="ECO:0000313" key="5">
    <source>
        <dbReference type="EMBL" id="KAG5676716.1"/>
    </source>
</evidence>
<dbReference type="PANTHER" id="PTHR11022">
    <property type="entry name" value="PEPTIDOGLYCAN RECOGNITION PROTEIN"/>
    <property type="match status" value="1"/>
</dbReference>
<dbReference type="SMART" id="SM00701">
    <property type="entry name" value="PGRP"/>
    <property type="match status" value="1"/>
</dbReference>
<dbReference type="Pfam" id="PF01510">
    <property type="entry name" value="Amidase_2"/>
    <property type="match status" value="1"/>
</dbReference>
<evidence type="ECO:0000256" key="1">
    <source>
        <dbReference type="ARBA" id="ARBA00007553"/>
    </source>
</evidence>
<evidence type="ECO:0000259" key="4">
    <source>
        <dbReference type="SMART" id="SM00701"/>
    </source>
</evidence>
<dbReference type="Gene3D" id="3.40.80.10">
    <property type="entry name" value="Peptidoglycan recognition protein-like"/>
    <property type="match status" value="1"/>
</dbReference>
<dbReference type="CDD" id="cd06583">
    <property type="entry name" value="PGRP"/>
    <property type="match status" value="1"/>
</dbReference>
<dbReference type="SUPFAM" id="SSF55846">
    <property type="entry name" value="N-acetylmuramoyl-L-alanine amidase-like"/>
    <property type="match status" value="1"/>
</dbReference>
<proteinExistence type="inferred from homology"/>
<sequence length="143" mass="15798">MALLSHTVTGTCNNYSTCATLIRNIQRGNINNQGFIDLAYNFGIGGDGSIFEARGFDNVGAHMANFNSKSIGIGAMGQFDIDEPTLEMLDALEKFLEDAAKLGKLPEDYKVHGRQDFGYNGPGENIMKHIREWCRYGNRTIPC</sequence>
<dbReference type="InterPro" id="IPR002502">
    <property type="entry name" value="Amidase_domain"/>
</dbReference>
<dbReference type="AlphaFoldDB" id="A0A9J6C3G5"/>
<name>A0A9J6C3G5_POLVA</name>
<organism evidence="5 6">
    <name type="scientific">Polypedilum vanderplanki</name>
    <name type="common">Sleeping chironomid midge</name>
    <dbReference type="NCBI Taxonomy" id="319348"/>
    <lineage>
        <taxon>Eukaryota</taxon>
        <taxon>Metazoa</taxon>
        <taxon>Ecdysozoa</taxon>
        <taxon>Arthropoda</taxon>
        <taxon>Hexapoda</taxon>
        <taxon>Insecta</taxon>
        <taxon>Pterygota</taxon>
        <taxon>Neoptera</taxon>
        <taxon>Endopterygota</taxon>
        <taxon>Diptera</taxon>
        <taxon>Nematocera</taxon>
        <taxon>Chironomoidea</taxon>
        <taxon>Chironomidae</taxon>
        <taxon>Chironominae</taxon>
        <taxon>Polypedilum</taxon>
        <taxon>Polypedilum</taxon>
    </lineage>
</organism>
<dbReference type="EMBL" id="JADBJN010000002">
    <property type="protein sequence ID" value="KAG5676716.1"/>
    <property type="molecule type" value="Genomic_DNA"/>
</dbReference>
<keyword evidence="3" id="KW-0391">Immunity</keyword>
<reference evidence="5" key="1">
    <citation type="submission" date="2021-03" db="EMBL/GenBank/DDBJ databases">
        <title>Chromosome level genome of the anhydrobiotic midge Polypedilum vanderplanki.</title>
        <authorList>
            <person name="Yoshida Y."/>
            <person name="Kikawada T."/>
            <person name="Gusev O."/>
        </authorList>
    </citation>
    <scope>NUCLEOTIDE SEQUENCE</scope>
    <source>
        <strain evidence="5">NIAS01</strain>
        <tissue evidence="5">Whole body or cell culture</tissue>
    </source>
</reference>
<dbReference type="GO" id="GO:0008270">
    <property type="term" value="F:zinc ion binding"/>
    <property type="evidence" value="ECO:0007669"/>
    <property type="project" value="InterPro"/>
</dbReference>
<protein>
    <recommendedName>
        <fullName evidence="4">Peptidoglycan recognition protein family domain-containing protein</fullName>
    </recommendedName>
</protein>
<evidence type="ECO:0000256" key="2">
    <source>
        <dbReference type="ARBA" id="ARBA00022588"/>
    </source>
</evidence>
<feature type="domain" description="Peptidoglycan recognition protein family" evidence="4">
    <location>
        <begin position="1"/>
        <end position="118"/>
    </location>
</feature>
<dbReference type="InterPro" id="IPR015510">
    <property type="entry name" value="PGRP"/>
</dbReference>
<dbReference type="GO" id="GO:0045087">
    <property type="term" value="P:innate immune response"/>
    <property type="evidence" value="ECO:0007669"/>
    <property type="project" value="UniProtKB-KW"/>
</dbReference>
<dbReference type="InterPro" id="IPR036505">
    <property type="entry name" value="Amidase/PGRP_sf"/>
</dbReference>
<evidence type="ECO:0000313" key="6">
    <source>
        <dbReference type="Proteomes" id="UP001107558"/>
    </source>
</evidence>
<dbReference type="GO" id="GO:0009253">
    <property type="term" value="P:peptidoglycan catabolic process"/>
    <property type="evidence" value="ECO:0007669"/>
    <property type="project" value="InterPro"/>
</dbReference>
<keyword evidence="2" id="KW-0399">Innate immunity</keyword>
<accession>A0A9J6C3G5</accession>
<dbReference type="Proteomes" id="UP001107558">
    <property type="component" value="Chromosome 2"/>
</dbReference>
<dbReference type="OrthoDB" id="7939567at2759"/>
<comment type="caution">
    <text evidence="5">The sequence shown here is derived from an EMBL/GenBank/DDBJ whole genome shotgun (WGS) entry which is preliminary data.</text>
</comment>
<keyword evidence="6" id="KW-1185">Reference proteome</keyword>
<dbReference type="GO" id="GO:0008745">
    <property type="term" value="F:N-acetylmuramoyl-L-alanine amidase activity"/>
    <property type="evidence" value="ECO:0007669"/>
    <property type="project" value="InterPro"/>
</dbReference>
<dbReference type="PANTHER" id="PTHR11022:SF41">
    <property type="entry name" value="PEPTIDOGLYCAN-RECOGNITION PROTEIN LC-RELATED"/>
    <property type="match status" value="1"/>
</dbReference>
<dbReference type="InterPro" id="IPR006619">
    <property type="entry name" value="PGRP_domain_met/bac"/>
</dbReference>